<protein>
    <submittedName>
        <fullName evidence="4">Uncharacterized protein</fullName>
    </submittedName>
</protein>
<evidence type="ECO:0000313" key="4">
    <source>
        <dbReference type="WBParaSite" id="PSU_v2.g4891.t1"/>
    </source>
</evidence>
<evidence type="ECO:0000313" key="3">
    <source>
        <dbReference type="Proteomes" id="UP000887577"/>
    </source>
</evidence>
<feature type="coiled-coil region" evidence="1">
    <location>
        <begin position="915"/>
        <end position="975"/>
    </location>
</feature>
<sequence length="1157" mass="130114">MSDSDLSDNNYEEFEDNDDASLSSDSGESESKNASISSMELLNPGIDPNSDTNLEDDDDQQMDESVFVDATDGSESDSSSSSTGKLNYKTALLDGFIHCSKELVETAEQKRDVVVNGHTEVKKSPLGFTSIVDHTTCCDPRCMTDAVKSGKYVTDDATENSSVNDNDSVKHSNEKQMDDKNKSPSNLYPPKADSASSKPPPSTGLDPRAFAKFPLKEPHSSGLDPRAYALYPTIKDLSKKSKSKINKPSNDEINLNQMDALVKNDALPSKPPKSSGLDPRAFAMFPTAEDLLKWSNRKNKKVSEPFEASSFETLSNSTDDIDEQPAKTYQQATNTTNKKMKDLTISEPTMIFTADPMDISNAPKLNSELAALKEARLRVFKSFATTKPCSDISALTVINQIITNMQGFDDFHTFLNQVSLSDEAKPCSSKDEVDKQCSSTVSLERIISNSRNSYEKEVNPVEGEAAALPKPMSLLNLSDPPQLPQSSQQQQNSKFSVVTGPSFSFLPTTSPTKPSKEDNLVAAKKQQLEAVCSEFNKAAMNDKSNMQEYIRFDEHESHGKMFSDNDKNNVDDTLKSIFASSFNQMEEFEELCENLLKDSNIKEKDAKTWASNSFLFEPQSQKSHTAKIEEAMPKVTTSTSETSNIFSATNKKNQIKHATDSCFFTASDSNTFEQQKNNPSQPPTYEECCKRGIEKITPPILNFLQAKIQKTAEPDFKELKESESNLRKVTVTESGTYGWRTSATSIFGILCENSTDTVNIYDERYGVEIFQLKSEICKLKLALENSENSSIIASKEATAKYQQLQQHFQDTENSRKTLIELNERLSAENKCLKDAEKDIKQMEIVMNDTIKYHVKEMKQQNTKMIELEMEDERKRQIIEKNDQAISEAYRQIFRLKKLLTDEERIVFEKNGAVIKADLKAKFEDLKKQKEILRSNQEIFEEKNAKKREEIFSKLNKLSQKKLKHESQEVQNVKEKDLKLQENIEIDAHKVQHKLLQIQAKQMAQKELKAAAEPVAPVLKQQHQPLPIVDSMYLMKSFKAASQRISFPSQQNSFHFDQQQRQPSLPPPAPTDIILNTKKITSEAASQKIALTPQQLDFHKYNLEAQQKYSKIIQQVEKNQKLISEWIKNGTIKASKVQAGIDKAKANGKSLSPEALQK</sequence>
<organism evidence="3 4">
    <name type="scientific">Panagrolaimus superbus</name>
    <dbReference type="NCBI Taxonomy" id="310955"/>
    <lineage>
        <taxon>Eukaryota</taxon>
        <taxon>Metazoa</taxon>
        <taxon>Ecdysozoa</taxon>
        <taxon>Nematoda</taxon>
        <taxon>Chromadorea</taxon>
        <taxon>Rhabditida</taxon>
        <taxon>Tylenchina</taxon>
        <taxon>Panagrolaimomorpha</taxon>
        <taxon>Panagrolaimoidea</taxon>
        <taxon>Panagrolaimidae</taxon>
        <taxon>Panagrolaimus</taxon>
    </lineage>
</organism>
<dbReference type="WBParaSite" id="PSU_v2.g4891.t1">
    <property type="protein sequence ID" value="PSU_v2.g4891.t1"/>
    <property type="gene ID" value="PSU_v2.g4891"/>
</dbReference>
<feature type="compositionally biased region" description="Acidic residues" evidence="2">
    <location>
        <begin position="53"/>
        <end position="62"/>
    </location>
</feature>
<feature type="compositionally biased region" description="Low complexity" evidence="2">
    <location>
        <begin position="71"/>
        <end position="84"/>
    </location>
</feature>
<feature type="region of interest" description="Disordered" evidence="2">
    <location>
        <begin position="472"/>
        <end position="494"/>
    </location>
</feature>
<accession>A0A914YY64</accession>
<feature type="region of interest" description="Disordered" evidence="2">
    <location>
        <begin position="1"/>
        <end position="85"/>
    </location>
</feature>
<feature type="coiled-coil region" evidence="1">
    <location>
        <begin position="794"/>
        <end position="842"/>
    </location>
</feature>
<keyword evidence="1" id="KW-0175">Coiled coil</keyword>
<name>A0A914YY64_9BILA</name>
<feature type="compositionally biased region" description="Basic and acidic residues" evidence="2">
    <location>
        <begin position="167"/>
        <end position="182"/>
    </location>
</feature>
<dbReference type="Proteomes" id="UP000887577">
    <property type="component" value="Unplaced"/>
</dbReference>
<proteinExistence type="predicted"/>
<evidence type="ECO:0000256" key="1">
    <source>
        <dbReference type="SAM" id="Coils"/>
    </source>
</evidence>
<keyword evidence="3" id="KW-1185">Reference proteome</keyword>
<feature type="compositionally biased region" description="Polar residues" evidence="2">
    <location>
        <begin position="1050"/>
        <end position="1062"/>
    </location>
</feature>
<feature type="region of interest" description="Disordered" evidence="2">
    <location>
        <begin position="1050"/>
        <end position="1069"/>
    </location>
</feature>
<dbReference type="AlphaFoldDB" id="A0A914YY64"/>
<feature type="region of interest" description="Disordered" evidence="2">
    <location>
        <begin position="156"/>
        <end position="209"/>
    </location>
</feature>
<reference evidence="4" key="1">
    <citation type="submission" date="2022-11" db="UniProtKB">
        <authorList>
            <consortium name="WormBaseParasite"/>
        </authorList>
    </citation>
    <scope>IDENTIFICATION</scope>
</reference>
<feature type="compositionally biased region" description="Acidic residues" evidence="2">
    <location>
        <begin position="10"/>
        <end position="19"/>
    </location>
</feature>
<feature type="compositionally biased region" description="Low complexity" evidence="2">
    <location>
        <begin position="473"/>
        <end position="493"/>
    </location>
</feature>
<evidence type="ECO:0000256" key="2">
    <source>
        <dbReference type="SAM" id="MobiDB-lite"/>
    </source>
</evidence>